<dbReference type="FunFam" id="3.30.720.200:FF:000001">
    <property type="entry name" value="Glycine--tRNA ligase 2"/>
    <property type="match status" value="1"/>
</dbReference>
<gene>
    <name evidence="20" type="ORF">CUNI_LOCUS12348</name>
</gene>
<dbReference type="FunFam" id="3.30.930.10:FF:000010">
    <property type="entry name" value="Glycyl-tRNA synthetase 1"/>
    <property type="match status" value="1"/>
</dbReference>
<dbReference type="SUPFAM" id="SSF47060">
    <property type="entry name" value="S15/NS1 RNA-binding domain"/>
    <property type="match status" value="1"/>
</dbReference>
<dbReference type="InterPro" id="IPR002315">
    <property type="entry name" value="tRNA-synt_gly"/>
</dbReference>
<dbReference type="FunFam" id="3.30.930.10:FF:000158">
    <property type="entry name" value="Glycyl-tRNA synthetase"/>
    <property type="match status" value="1"/>
</dbReference>
<evidence type="ECO:0000313" key="20">
    <source>
        <dbReference type="EMBL" id="CAG5126790.1"/>
    </source>
</evidence>
<dbReference type="CDD" id="cd00774">
    <property type="entry name" value="GlyRS-like_core"/>
    <property type="match status" value="1"/>
</dbReference>
<dbReference type="GO" id="GO:0004820">
    <property type="term" value="F:glycine-tRNA ligase activity"/>
    <property type="evidence" value="ECO:0007669"/>
    <property type="project" value="UniProtKB-EC"/>
</dbReference>
<evidence type="ECO:0000313" key="21">
    <source>
        <dbReference type="Proteomes" id="UP000678393"/>
    </source>
</evidence>
<keyword evidence="7" id="KW-0963">Cytoplasm</keyword>
<keyword evidence="12" id="KW-0648">Protein biosynthesis</keyword>
<evidence type="ECO:0000256" key="9">
    <source>
        <dbReference type="ARBA" id="ARBA00022679"/>
    </source>
</evidence>
<evidence type="ECO:0000256" key="10">
    <source>
        <dbReference type="ARBA" id="ARBA00022741"/>
    </source>
</evidence>
<dbReference type="InterPro" id="IPR006195">
    <property type="entry name" value="aa-tRNA-synth_II"/>
</dbReference>
<keyword evidence="14" id="KW-0966">Cell projection</keyword>
<feature type="domain" description="Aminoacyl-transfer RNA synthetases class-II family profile" evidence="18">
    <location>
        <begin position="237"/>
        <end position="628"/>
    </location>
</feature>
<comment type="catalytic activity">
    <reaction evidence="17">
        <text>tRNA(Gly) + glycine + ATP = glycyl-tRNA(Gly) + AMP + diphosphate</text>
        <dbReference type="Rhea" id="RHEA:16013"/>
        <dbReference type="Rhea" id="RHEA-COMP:9664"/>
        <dbReference type="Rhea" id="RHEA-COMP:9683"/>
        <dbReference type="ChEBI" id="CHEBI:30616"/>
        <dbReference type="ChEBI" id="CHEBI:33019"/>
        <dbReference type="ChEBI" id="CHEBI:57305"/>
        <dbReference type="ChEBI" id="CHEBI:78442"/>
        <dbReference type="ChEBI" id="CHEBI:78522"/>
        <dbReference type="ChEBI" id="CHEBI:456215"/>
        <dbReference type="EC" id="6.1.1.14"/>
    </reaction>
    <physiologicalReaction direction="left-to-right" evidence="17">
        <dbReference type="Rhea" id="RHEA:16014"/>
    </physiologicalReaction>
</comment>
<dbReference type="Gene3D" id="1.10.287.10">
    <property type="entry name" value="S15/NS1, RNA-binding"/>
    <property type="match status" value="1"/>
</dbReference>
<dbReference type="NCBIfam" id="NF003211">
    <property type="entry name" value="PRK04173.1"/>
    <property type="match status" value="1"/>
</dbReference>
<dbReference type="FunFam" id="3.40.50.800:FF:000004">
    <property type="entry name" value="Glycine--tRNA ligase 2"/>
    <property type="match status" value="1"/>
</dbReference>
<comment type="caution">
    <text evidence="20">The sequence shown here is derived from an EMBL/GenBank/DDBJ whole genome shotgun (WGS) entry which is preliminary data.</text>
</comment>
<proteinExistence type="inferred from homology"/>
<dbReference type="InterPro" id="IPR009068">
    <property type="entry name" value="uS15_NS1_RNA-bd_sf"/>
</dbReference>
<evidence type="ECO:0000256" key="6">
    <source>
        <dbReference type="ARBA" id="ARBA00019404"/>
    </source>
</evidence>
<evidence type="ECO:0000259" key="19">
    <source>
        <dbReference type="PROSITE" id="PS51185"/>
    </source>
</evidence>
<evidence type="ECO:0000256" key="12">
    <source>
        <dbReference type="ARBA" id="ARBA00022917"/>
    </source>
</evidence>
<evidence type="ECO:0000256" key="17">
    <source>
        <dbReference type="ARBA" id="ARBA00049523"/>
    </source>
</evidence>
<keyword evidence="13" id="KW-0030">Aminoacyl-tRNA synthetase</keyword>
<dbReference type="GO" id="GO:0005524">
    <property type="term" value="F:ATP binding"/>
    <property type="evidence" value="ECO:0007669"/>
    <property type="project" value="UniProtKB-KW"/>
</dbReference>
<dbReference type="InterPro" id="IPR004154">
    <property type="entry name" value="Anticodon-bd"/>
</dbReference>
<reference evidence="20" key="1">
    <citation type="submission" date="2021-04" db="EMBL/GenBank/DDBJ databases">
        <authorList>
            <consortium name="Molecular Ecology Group"/>
        </authorList>
    </citation>
    <scope>NUCLEOTIDE SEQUENCE</scope>
</reference>
<dbReference type="GO" id="GO:0016740">
    <property type="term" value="F:transferase activity"/>
    <property type="evidence" value="ECO:0007669"/>
    <property type="project" value="UniProtKB-KW"/>
</dbReference>
<dbReference type="PANTHER" id="PTHR10745">
    <property type="entry name" value="GLYCYL-TRNA SYNTHETASE/DNA POLYMERASE SUBUNIT GAMMA-2"/>
    <property type="match status" value="1"/>
</dbReference>
<dbReference type="EMBL" id="CAJHNH020002452">
    <property type="protein sequence ID" value="CAG5126790.1"/>
    <property type="molecule type" value="Genomic_DNA"/>
</dbReference>
<dbReference type="InterPro" id="IPR045864">
    <property type="entry name" value="aa-tRNA-synth_II/BPL/LPL"/>
</dbReference>
<dbReference type="OrthoDB" id="57698at2759"/>
<dbReference type="GO" id="GO:0030424">
    <property type="term" value="C:axon"/>
    <property type="evidence" value="ECO:0007669"/>
    <property type="project" value="UniProtKB-SubCell"/>
</dbReference>
<evidence type="ECO:0000256" key="3">
    <source>
        <dbReference type="ARBA" id="ARBA00008226"/>
    </source>
</evidence>
<name>A0A8S3ZGG6_9EUPU</name>
<dbReference type="InterPro" id="IPR000738">
    <property type="entry name" value="WHEP-TRS_dom"/>
</dbReference>
<feature type="domain" description="WHEP-TRS" evidence="19">
    <location>
        <begin position="72"/>
        <end position="128"/>
    </location>
</feature>
<dbReference type="Gene3D" id="3.40.50.800">
    <property type="entry name" value="Anticodon-binding domain"/>
    <property type="match status" value="1"/>
</dbReference>
<evidence type="ECO:0000256" key="14">
    <source>
        <dbReference type="ARBA" id="ARBA00023273"/>
    </source>
</evidence>
<dbReference type="SUPFAM" id="SSF52954">
    <property type="entry name" value="Class II aaRS ABD-related"/>
    <property type="match status" value="1"/>
</dbReference>
<dbReference type="Gene3D" id="3.30.930.10">
    <property type="entry name" value="Bira Bifunctional Protein, Domain 2"/>
    <property type="match status" value="1"/>
</dbReference>
<evidence type="ECO:0000259" key="18">
    <source>
        <dbReference type="PROSITE" id="PS50862"/>
    </source>
</evidence>
<keyword evidence="8" id="KW-0436">Ligase</keyword>
<dbReference type="Pfam" id="PF03129">
    <property type="entry name" value="HGTP_anticodon"/>
    <property type="match status" value="1"/>
</dbReference>
<dbReference type="SUPFAM" id="SSF55681">
    <property type="entry name" value="Class II aaRS and biotin synthetases"/>
    <property type="match status" value="1"/>
</dbReference>
<keyword evidence="11" id="KW-0067">ATP-binding</keyword>
<dbReference type="GO" id="GO:0005739">
    <property type="term" value="C:mitochondrion"/>
    <property type="evidence" value="ECO:0007669"/>
    <property type="project" value="TreeGrafter"/>
</dbReference>
<dbReference type="Proteomes" id="UP000678393">
    <property type="component" value="Unassembled WGS sequence"/>
</dbReference>
<dbReference type="PRINTS" id="PR01043">
    <property type="entry name" value="TRNASYNTHGLY"/>
</dbReference>
<dbReference type="InterPro" id="IPR033731">
    <property type="entry name" value="GlyRS-like_core"/>
</dbReference>
<dbReference type="EC" id="6.1.1.14" evidence="5"/>
<comment type="subunit">
    <text evidence="4">Homodimer.</text>
</comment>
<dbReference type="Gene3D" id="3.30.720.200">
    <property type="match status" value="1"/>
</dbReference>
<organism evidence="20 21">
    <name type="scientific">Candidula unifasciata</name>
    <dbReference type="NCBI Taxonomy" id="100452"/>
    <lineage>
        <taxon>Eukaryota</taxon>
        <taxon>Metazoa</taxon>
        <taxon>Spiralia</taxon>
        <taxon>Lophotrochozoa</taxon>
        <taxon>Mollusca</taxon>
        <taxon>Gastropoda</taxon>
        <taxon>Heterobranchia</taxon>
        <taxon>Euthyneura</taxon>
        <taxon>Panpulmonata</taxon>
        <taxon>Eupulmonata</taxon>
        <taxon>Stylommatophora</taxon>
        <taxon>Helicina</taxon>
        <taxon>Helicoidea</taxon>
        <taxon>Geomitridae</taxon>
        <taxon>Candidula</taxon>
    </lineage>
</organism>
<evidence type="ECO:0000256" key="13">
    <source>
        <dbReference type="ARBA" id="ARBA00023146"/>
    </source>
</evidence>
<evidence type="ECO:0000256" key="7">
    <source>
        <dbReference type="ARBA" id="ARBA00022490"/>
    </source>
</evidence>
<comment type="subcellular location">
    <subcellularLocation>
        <location evidence="1">Cell projection</location>
        <location evidence="1">Axon</location>
    </subcellularLocation>
    <subcellularLocation>
        <location evidence="2">Cytoplasm</location>
    </subcellularLocation>
</comment>
<comment type="catalytic activity">
    <reaction evidence="16">
        <text>2 ATP + H(+) = P(1),P(4)-bis(5'-adenosyl) tetraphosphate + diphosphate</text>
        <dbReference type="Rhea" id="RHEA:34935"/>
        <dbReference type="ChEBI" id="CHEBI:15378"/>
        <dbReference type="ChEBI" id="CHEBI:30616"/>
        <dbReference type="ChEBI" id="CHEBI:33019"/>
        <dbReference type="ChEBI" id="CHEBI:58141"/>
    </reaction>
    <physiologicalReaction direction="left-to-right" evidence="16">
        <dbReference type="Rhea" id="RHEA:34936"/>
    </physiologicalReaction>
</comment>
<evidence type="ECO:0000256" key="15">
    <source>
        <dbReference type="ARBA" id="ARBA00030057"/>
    </source>
</evidence>
<dbReference type="NCBIfam" id="TIGR00389">
    <property type="entry name" value="glyS_dimeric"/>
    <property type="match status" value="1"/>
</dbReference>
<dbReference type="Gene3D" id="3.30.40.230">
    <property type="match status" value="1"/>
</dbReference>
<evidence type="ECO:0000256" key="16">
    <source>
        <dbReference type="ARBA" id="ARBA00048436"/>
    </source>
</evidence>
<keyword evidence="10" id="KW-0547">Nucleotide-binding</keyword>
<evidence type="ECO:0000256" key="1">
    <source>
        <dbReference type="ARBA" id="ARBA00004489"/>
    </source>
</evidence>
<sequence length="752" mass="85107">MKHILNFVHRTVSTAVKNYSRFVSVLETKNRFHLSLSYCCIRKYSWGFNKNKSLKAAKSRHLAMTDPAIEAQLAPLRQAVKEQGDIVKQLKANGAVDIDIQRAVSELKHRKKALEDKAPKDNFDRLRMEDLLKQRFFFDQSFAIYGGVNGLYDFGPMGCAMKANLLQAWRKHFILEEQMLEVDTAMLTPEPVLRASGHVERFQDYMVKDLKTGECFRADHLIEATFEKLLDDKKTPEELKEKIRKLLPTIDGMSKDDMGRTLREFNMKSPITGNDLTDPIEFNLMFATSIGPTGQIKGYLRPETAQGIFVNFKRLLEFNQGKLPFAAAQIGNSFRNEISPRSGLIRVREFTMAEIEHFCDPSDKDHPRFANVADLVLTFYSGCNQMDGKPPEKRTIGEAVKSKLVANETLGYFMARIQLFMVKVGVDPDRLRFRQHLSNEMAHYACDCWDAECKTSYGWVECVGCADRSCYDLTQHAKATNVKLVAERPLPAPISFIGIQCILSLTVNHKTVDVIECLPQKGALGKAFKQNAKVIVDHLTNLAAEEVAAVEQAITDKGSADVQVNGTNFSITKDMVQVKRYQKTLHVEEFVPSVIEPSFGVGRIMYAIFEHNFKTREGDEQRTYLSLPAVIAPYKCSVLPLSQNADFMPLVQKLSTALTGRDISHKVDNSSGSIGRRYARTDQIAIPYGITVDFDSLKEPHTATLRERETMKQIRASVTELPDIVKDLADGRRTWEDVLNNYPLFEQQEATK</sequence>
<dbReference type="PROSITE" id="PS50862">
    <property type="entry name" value="AA_TRNA_LIGASE_II"/>
    <property type="match status" value="1"/>
</dbReference>
<evidence type="ECO:0000256" key="4">
    <source>
        <dbReference type="ARBA" id="ARBA00011738"/>
    </source>
</evidence>
<dbReference type="InterPro" id="IPR002314">
    <property type="entry name" value="aa-tRNA-synt_IIb"/>
</dbReference>
<dbReference type="Pfam" id="PF00458">
    <property type="entry name" value="WHEP-TRS"/>
    <property type="match status" value="1"/>
</dbReference>
<dbReference type="CDD" id="cd00858">
    <property type="entry name" value="GlyRS_anticodon"/>
    <property type="match status" value="1"/>
</dbReference>
<keyword evidence="21" id="KW-1185">Reference proteome</keyword>
<accession>A0A8S3ZGG6</accession>
<keyword evidence="9" id="KW-0808">Transferase</keyword>
<protein>
    <recommendedName>
        <fullName evidence="6">Glycine--tRNA ligase</fullName>
        <ecNumber evidence="5">6.1.1.14</ecNumber>
    </recommendedName>
    <alternativeName>
        <fullName evidence="15">Diadenosine tetraphosphate synthetase</fullName>
    </alternativeName>
</protein>
<dbReference type="FunFam" id="3.30.40.230:FF:000001">
    <property type="entry name" value="Glycine--tRNA ligase"/>
    <property type="match status" value="1"/>
</dbReference>
<evidence type="ECO:0000256" key="2">
    <source>
        <dbReference type="ARBA" id="ARBA00004496"/>
    </source>
</evidence>
<dbReference type="Pfam" id="PF00587">
    <property type="entry name" value="tRNA-synt_2b"/>
    <property type="match status" value="1"/>
</dbReference>
<evidence type="ECO:0000256" key="11">
    <source>
        <dbReference type="ARBA" id="ARBA00022840"/>
    </source>
</evidence>
<evidence type="ECO:0000256" key="5">
    <source>
        <dbReference type="ARBA" id="ARBA00012829"/>
    </source>
</evidence>
<evidence type="ECO:0000256" key="8">
    <source>
        <dbReference type="ARBA" id="ARBA00022598"/>
    </source>
</evidence>
<dbReference type="InterPro" id="IPR036621">
    <property type="entry name" value="Anticodon-bd_dom_sf"/>
</dbReference>
<dbReference type="GO" id="GO:0070150">
    <property type="term" value="P:mitochondrial glycyl-tRNA aminoacylation"/>
    <property type="evidence" value="ECO:0007669"/>
    <property type="project" value="TreeGrafter"/>
</dbReference>
<dbReference type="InterPro" id="IPR027031">
    <property type="entry name" value="Gly-tRNA_synthase/POLG2"/>
</dbReference>
<dbReference type="AlphaFoldDB" id="A0A8S3ZGG6"/>
<comment type="similarity">
    <text evidence="3">Belongs to the class-II aminoacyl-tRNA synthetase family.</text>
</comment>
<dbReference type="PROSITE" id="PS51185">
    <property type="entry name" value="WHEP_TRS_2"/>
    <property type="match status" value="1"/>
</dbReference>
<dbReference type="PANTHER" id="PTHR10745:SF0">
    <property type="entry name" value="GLYCINE--TRNA LIGASE"/>
    <property type="match status" value="1"/>
</dbReference>
<dbReference type="SMART" id="SM00991">
    <property type="entry name" value="WHEP-TRS"/>
    <property type="match status" value="1"/>
</dbReference>